<evidence type="ECO:0000256" key="1">
    <source>
        <dbReference type="SAM" id="Phobius"/>
    </source>
</evidence>
<proteinExistence type="predicted"/>
<evidence type="ECO:0000313" key="2">
    <source>
        <dbReference type="EMBL" id="MBG0564493.1"/>
    </source>
</evidence>
<keyword evidence="3" id="KW-1185">Reference proteome</keyword>
<keyword evidence="1" id="KW-0472">Membrane</keyword>
<evidence type="ECO:0000313" key="3">
    <source>
        <dbReference type="Proteomes" id="UP000598146"/>
    </source>
</evidence>
<gene>
    <name evidence="2" type="ORF">I4J89_23880</name>
</gene>
<keyword evidence="1" id="KW-0812">Transmembrane</keyword>
<sequence length="48" mass="5423">MGGRLAVFVMTDGPFARWAWTAIAVLMLILCAVYVLWTRKKPATAIRR</sequence>
<dbReference type="RefSeq" id="WP_196416271.1">
    <property type="nucleotide sequence ID" value="NZ_JADQTO010000011.1"/>
</dbReference>
<dbReference type="AlphaFoldDB" id="A0A931FYE6"/>
<reference evidence="2" key="1">
    <citation type="submission" date="2020-11" db="EMBL/GenBank/DDBJ databases">
        <title>Isolation and identification of active actinomycetes.</title>
        <authorList>
            <person name="Sun X."/>
        </authorList>
    </citation>
    <scope>NUCLEOTIDE SEQUENCE</scope>
    <source>
        <strain evidence="2">NEAU-A11</strain>
    </source>
</reference>
<dbReference type="Proteomes" id="UP000598146">
    <property type="component" value="Unassembled WGS sequence"/>
</dbReference>
<dbReference type="EMBL" id="JADQTO010000011">
    <property type="protein sequence ID" value="MBG0564493.1"/>
    <property type="molecule type" value="Genomic_DNA"/>
</dbReference>
<keyword evidence="1" id="KW-1133">Transmembrane helix</keyword>
<organism evidence="2 3">
    <name type="scientific">Actinoplanes aureus</name>
    <dbReference type="NCBI Taxonomy" id="2792083"/>
    <lineage>
        <taxon>Bacteria</taxon>
        <taxon>Bacillati</taxon>
        <taxon>Actinomycetota</taxon>
        <taxon>Actinomycetes</taxon>
        <taxon>Micromonosporales</taxon>
        <taxon>Micromonosporaceae</taxon>
        <taxon>Actinoplanes</taxon>
    </lineage>
</organism>
<comment type="caution">
    <text evidence="2">The sequence shown here is derived from an EMBL/GenBank/DDBJ whole genome shotgun (WGS) entry which is preliminary data.</text>
</comment>
<protein>
    <submittedName>
        <fullName evidence="2">Uncharacterized protein</fullName>
    </submittedName>
</protein>
<accession>A0A931FYE6</accession>
<feature type="transmembrane region" description="Helical" evidence="1">
    <location>
        <begin position="18"/>
        <end position="37"/>
    </location>
</feature>
<name>A0A931FYE6_9ACTN</name>